<dbReference type="SFLD" id="SFLDS00003">
    <property type="entry name" value="Haloacid_Dehalogenase"/>
    <property type="match status" value="1"/>
</dbReference>
<evidence type="ECO:0008006" key="2">
    <source>
        <dbReference type="Google" id="ProtNLM"/>
    </source>
</evidence>
<accession>A0A382BZT8</accession>
<reference evidence="1" key="1">
    <citation type="submission" date="2018-05" db="EMBL/GenBank/DDBJ databases">
        <authorList>
            <person name="Lanie J.A."/>
            <person name="Ng W.-L."/>
            <person name="Kazmierczak K.M."/>
            <person name="Andrzejewski T.M."/>
            <person name="Davidsen T.M."/>
            <person name="Wayne K.J."/>
            <person name="Tettelin H."/>
            <person name="Glass J.I."/>
            <person name="Rusch D."/>
            <person name="Podicherti R."/>
            <person name="Tsui H.-C.T."/>
            <person name="Winkler M.E."/>
        </authorList>
    </citation>
    <scope>NUCLEOTIDE SEQUENCE</scope>
</reference>
<dbReference type="GO" id="GO:0008967">
    <property type="term" value="F:phosphoglycolate phosphatase activity"/>
    <property type="evidence" value="ECO:0007669"/>
    <property type="project" value="TreeGrafter"/>
</dbReference>
<dbReference type="AlphaFoldDB" id="A0A382BZT8"/>
<sequence>MIWMKMKTKNIFENSTSIEILNKIERGKVRHAILDFDGTISLIRDGWQNVMVPMMIDVLMETPTDESRKQLESTVVKFVDQLTGKQTIYQMIRLCEEIQKRGGTAKDPLDYKDMYNDRLLPIVNDRITKLENQEIKSNDLRVPMSLEFLQKLTAYDIKCYLASGTDIEFVKHEAKLLGVAEYFDGEIFGALREFSKFSKEMVIKKILADFDLNGSELLIVGDGYVEIQNAKSVNAIAVGVVTKENNVYDMNANKRQRLIRAGADIIIPDFREADQLLSYLLDI</sequence>
<dbReference type="Pfam" id="PF00702">
    <property type="entry name" value="Hydrolase"/>
    <property type="match status" value="1"/>
</dbReference>
<protein>
    <recommendedName>
        <fullName evidence="2">Haloacid dehalogenase-like hydrolase</fullName>
    </recommendedName>
</protein>
<dbReference type="PANTHER" id="PTHR43434:SF1">
    <property type="entry name" value="PHOSPHOGLYCOLATE PHOSPHATASE"/>
    <property type="match status" value="1"/>
</dbReference>
<dbReference type="Gene3D" id="3.40.50.1000">
    <property type="entry name" value="HAD superfamily/HAD-like"/>
    <property type="match status" value="1"/>
</dbReference>
<dbReference type="InterPro" id="IPR050155">
    <property type="entry name" value="HAD-like_hydrolase_sf"/>
</dbReference>
<gene>
    <name evidence="1" type="ORF">METZ01_LOCUS172189</name>
</gene>
<dbReference type="InterPro" id="IPR023214">
    <property type="entry name" value="HAD_sf"/>
</dbReference>
<evidence type="ECO:0000313" key="1">
    <source>
        <dbReference type="EMBL" id="SVB19335.1"/>
    </source>
</evidence>
<dbReference type="GO" id="GO:0006281">
    <property type="term" value="P:DNA repair"/>
    <property type="evidence" value="ECO:0007669"/>
    <property type="project" value="TreeGrafter"/>
</dbReference>
<name>A0A382BZT8_9ZZZZ</name>
<dbReference type="SFLD" id="SFLDG01129">
    <property type="entry name" value="C1.5:_HAD__Beta-PGM__Phosphata"/>
    <property type="match status" value="1"/>
</dbReference>
<organism evidence="1">
    <name type="scientific">marine metagenome</name>
    <dbReference type="NCBI Taxonomy" id="408172"/>
    <lineage>
        <taxon>unclassified sequences</taxon>
        <taxon>metagenomes</taxon>
        <taxon>ecological metagenomes</taxon>
    </lineage>
</organism>
<dbReference type="EMBL" id="UINC01032150">
    <property type="protein sequence ID" value="SVB19335.1"/>
    <property type="molecule type" value="Genomic_DNA"/>
</dbReference>
<dbReference type="InterPro" id="IPR036412">
    <property type="entry name" value="HAD-like_sf"/>
</dbReference>
<proteinExistence type="predicted"/>
<dbReference type="SUPFAM" id="SSF56784">
    <property type="entry name" value="HAD-like"/>
    <property type="match status" value="1"/>
</dbReference>
<dbReference type="GO" id="GO:0005829">
    <property type="term" value="C:cytosol"/>
    <property type="evidence" value="ECO:0007669"/>
    <property type="project" value="TreeGrafter"/>
</dbReference>
<dbReference type="PANTHER" id="PTHR43434">
    <property type="entry name" value="PHOSPHOGLYCOLATE PHOSPHATASE"/>
    <property type="match status" value="1"/>
</dbReference>